<dbReference type="Pfam" id="PF06912">
    <property type="entry name" value="DUF1275"/>
    <property type="match status" value="1"/>
</dbReference>
<dbReference type="AlphaFoldDB" id="A0AA38HCF2"/>
<evidence type="ECO:0000256" key="1">
    <source>
        <dbReference type="SAM" id="Phobius"/>
    </source>
</evidence>
<feature type="transmembrane region" description="Helical" evidence="1">
    <location>
        <begin position="150"/>
        <end position="169"/>
    </location>
</feature>
<keyword evidence="1" id="KW-1133">Transmembrane helix</keyword>
<dbReference type="EMBL" id="JAKWFO010000003">
    <property type="protein sequence ID" value="KAI9638687.1"/>
    <property type="molecule type" value="Genomic_DNA"/>
</dbReference>
<keyword evidence="1" id="KW-0812">Transmembrane</keyword>
<dbReference type="RefSeq" id="XP_052948464.1">
    <property type="nucleotide sequence ID" value="XM_053088444.1"/>
</dbReference>
<comment type="caution">
    <text evidence="2">The sequence shown here is derived from an EMBL/GenBank/DDBJ whole genome shotgun (WGS) entry which is preliminary data.</text>
</comment>
<sequence length="263" mass="28378">MDDSSSSGSEDSLTTKRTWREYLKEEVTRDWTDLVLLVGCFATGLLDAAVFNVWSCFVSMQTGNTVYVGLGITSQPYSQPYRWVKSGTSVLSFILGSFLFSRLSSSLSPLRRSTLILTSTLQALLILISALLSQLDIVPRGAGDLVPDNLIVLLPLSLLAMAAGGQCVLSRVLGYNEVPTVVLTSAYCDLVMDEKVFSGVTGNSKRNRRAMSAMLLLGGAAIGGWMTKEQKIEGALWIVGGVKVGMALLWVGWKAEGRGIRLA</sequence>
<accession>A0AA38HCF2</accession>
<feature type="transmembrane region" description="Helical" evidence="1">
    <location>
        <begin position="115"/>
        <end position="135"/>
    </location>
</feature>
<keyword evidence="1" id="KW-0472">Membrane</keyword>
<dbReference type="Proteomes" id="UP001164286">
    <property type="component" value="Unassembled WGS sequence"/>
</dbReference>
<dbReference type="GeneID" id="77727649"/>
<feature type="transmembrane region" description="Helical" evidence="1">
    <location>
        <begin position="210"/>
        <end position="228"/>
    </location>
</feature>
<evidence type="ECO:0000313" key="3">
    <source>
        <dbReference type="Proteomes" id="UP001164286"/>
    </source>
</evidence>
<name>A0AA38HCF2_9TREE</name>
<gene>
    <name evidence="2" type="ORF">MKK02DRAFT_32075</name>
</gene>
<proteinExistence type="predicted"/>
<feature type="transmembrane region" description="Helical" evidence="1">
    <location>
        <begin position="34"/>
        <end position="54"/>
    </location>
</feature>
<reference evidence="2" key="1">
    <citation type="journal article" date="2022" name="G3 (Bethesda)">
        <title>High quality genome of the basidiomycete yeast Dioszegia hungarica PDD-24b-2 isolated from cloud water.</title>
        <authorList>
            <person name="Jarrige D."/>
            <person name="Haridas S."/>
            <person name="Bleykasten-Grosshans C."/>
            <person name="Joly M."/>
            <person name="Nadalig T."/>
            <person name="Sancelme M."/>
            <person name="Vuilleumier S."/>
            <person name="Grigoriev I.V."/>
            <person name="Amato P."/>
            <person name="Bringel F."/>
        </authorList>
    </citation>
    <scope>NUCLEOTIDE SEQUENCE</scope>
    <source>
        <strain evidence="2">PDD-24b-2</strain>
    </source>
</reference>
<feature type="transmembrane region" description="Helical" evidence="1">
    <location>
        <begin position="234"/>
        <end position="253"/>
    </location>
</feature>
<evidence type="ECO:0000313" key="2">
    <source>
        <dbReference type="EMBL" id="KAI9638687.1"/>
    </source>
</evidence>
<organism evidence="2 3">
    <name type="scientific">Dioszegia hungarica</name>
    <dbReference type="NCBI Taxonomy" id="4972"/>
    <lineage>
        <taxon>Eukaryota</taxon>
        <taxon>Fungi</taxon>
        <taxon>Dikarya</taxon>
        <taxon>Basidiomycota</taxon>
        <taxon>Agaricomycotina</taxon>
        <taxon>Tremellomycetes</taxon>
        <taxon>Tremellales</taxon>
        <taxon>Bulleribasidiaceae</taxon>
        <taxon>Dioszegia</taxon>
    </lineage>
</organism>
<dbReference type="PANTHER" id="PTHR37488:SF2">
    <property type="entry name" value="DUF1275 DOMAIN-CONTAINING PROTEIN"/>
    <property type="match status" value="1"/>
</dbReference>
<dbReference type="PANTHER" id="PTHR37488">
    <property type="entry name" value="DUF1275 DOMAIN-CONTAINING PROTEIN"/>
    <property type="match status" value="1"/>
</dbReference>
<protein>
    <submittedName>
        <fullName evidence="2">DUF1275 domain protein</fullName>
    </submittedName>
</protein>
<keyword evidence="3" id="KW-1185">Reference proteome</keyword>
<dbReference type="InterPro" id="IPR010699">
    <property type="entry name" value="DUF1275"/>
</dbReference>